<dbReference type="InterPro" id="IPR054722">
    <property type="entry name" value="PolX-like_BBD"/>
</dbReference>
<dbReference type="Pfam" id="PF22936">
    <property type="entry name" value="Pol_BBD"/>
    <property type="match status" value="1"/>
</dbReference>
<dbReference type="Pfam" id="PF07727">
    <property type="entry name" value="RVT_2"/>
    <property type="match status" value="1"/>
</dbReference>
<gene>
    <name evidence="3" type="ORF">V8G54_034092</name>
</gene>
<dbReference type="EMBL" id="CP144691">
    <property type="protein sequence ID" value="WVY95004.1"/>
    <property type="molecule type" value="Genomic_DNA"/>
</dbReference>
<reference evidence="3 4" key="1">
    <citation type="journal article" date="2023" name="Life. Sci Alliance">
        <title>Evolutionary insights into 3D genome organization and epigenetic landscape of Vigna mungo.</title>
        <authorList>
            <person name="Junaid A."/>
            <person name="Singh B."/>
            <person name="Bhatia S."/>
        </authorList>
    </citation>
    <scope>NUCLEOTIDE SEQUENCE [LARGE SCALE GENOMIC DNA]</scope>
    <source>
        <strain evidence="3">Urdbean</strain>
    </source>
</reference>
<name>A0AAQ3MP36_VIGMU</name>
<evidence type="ECO:0008006" key="5">
    <source>
        <dbReference type="Google" id="ProtNLM"/>
    </source>
</evidence>
<dbReference type="InterPro" id="IPR013103">
    <property type="entry name" value="RVT_2"/>
</dbReference>
<organism evidence="3 4">
    <name type="scientific">Vigna mungo</name>
    <name type="common">Black gram</name>
    <name type="synonym">Phaseolus mungo</name>
    <dbReference type="NCBI Taxonomy" id="3915"/>
    <lineage>
        <taxon>Eukaryota</taxon>
        <taxon>Viridiplantae</taxon>
        <taxon>Streptophyta</taxon>
        <taxon>Embryophyta</taxon>
        <taxon>Tracheophyta</taxon>
        <taxon>Spermatophyta</taxon>
        <taxon>Magnoliopsida</taxon>
        <taxon>eudicotyledons</taxon>
        <taxon>Gunneridae</taxon>
        <taxon>Pentapetalae</taxon>
        <taxon>rosids</taxon>
        <taxon>fabids</taxon>
        <taxon>Fabales</taxon>
        <taxon>Fabaceae</taxon>
        <taxon>Papilionoideae</taxon>
        <taxon>50 kb inversion clade</taxon>
        <taxon>NPAAA clade</taxon>
        <taxon>indigoferoid/millettioid clade</taxon>
        <taxon>Phaseoleae</taxon>
        <taxon>Vigna</taxon>
    </lineage>
</organism>
<feature type="domain" description="Reverse transcriptase Ty1/copia-type" evidence="1">
    <location>
        <begin position="419"/>
        <end position="513"/>
    </location>
</feature>
<keyword evidence="4" id="KW-1185">Reference proteome</keyword>
<feature type="domain" description="Retrovirus-related Pol polyprotein from transposon TNT 1-94-like beta-barrel" evidence="2">
    <location>
        <begin position="308"/>
        <end position="343"/>
    </location>
</feature>
<protein>
    <recommendedName>
        <fullName evidence="5">Reverse transcriptase Ty1/copia-type domain-containing protein</fullName>
    </recommendedName>
</protein>
<accession>A0AAQ3MP36</accession>
<evidence type="ECO:0000313" key="3">
    <source>
        <dbReference type="EMBL" id="WVY95004.1"/>
    </source>
</evidence>
<sequence length="648" mass="74749">MKDNEVKSNWTQEKMKKGTNEEIQLALSARLPLSATPDPQLSTDFFNLCIVKRLGVNAESVKPALSVVLRLRPVFCNFSQFINRLVRPLEVIFWQKKTVLTITEYITWVEKVANQLGRNGEQMPSSRISYKRFRKYRVHHRRIEDLSVLTVDELAGSLEVREQRRRSWDDKVKPNDQALQVQLLRAKILAAEDEEAEDKDEGDVVEAMKREPVSSIEMTEDKEKAEEMSQKWNVLSVANMTTMDMNVDKGSATIVRKNERNLLTKKEEDEEDMRILLTSKISKSKVENWDVGPCLKSKAKEISTNSVWYLDTGASNHMCGNRSFFDKLTKVEARFVSFGDDSKDKHGRLAAKVKAKKNRLYELQLKILQKRCLNSDNSTDEVNITFLLTGLEDIKFEEVVLDERWKKAMDEEINSIEKNETWELTYLPMGVRPIGVKWVYKKKINAEGEGYKQQKGIDYDEVFAPVTRMETIQLLFSLAAQQGWKIQQMDVKSAFLNGFLEEEVYVEQPLGYMRRDDLIFMGSKTELVEEFKEVMKKEFEVMKEFKPATTRIRNEMDQSTSAATKVMIGEHEYINSLVTEQFTYRRNKNGKTAWEIYELKHLQRGKDCSEALKDLSNSGSVVAVLIAGISFATSTTVPGSTEHRWHCP</sequence>
<dbReference type="Proteomes" id="UP001374535">
    <property type="component" value="Chromosome 10"/>
</dbReference>
<dbReference type="AlphaFoldDB" id="A0AAQ3MP36"/>
<evidence type="ECO:0000259" key="1">
    <source>
        <dbReference type="Pfam" id="PF07727"/>
    </source>
</evidence>
<evidence type="ECO:0000313" key="4">
    <source>
        <dbReference type="Proteomes" id="UP001374535"/>
    </source>
</evidence>
<proteinExistence type="predicted"/>
<evidence type="ECO:0000259" key="2">
    <source>
        <dbReference type="Pfam" id="PF22936"/>
    </source>
</evidence>